<dbReference type="SUPFAM" id="SSF55811">
    <property type="entry name" value="Nudix"/>
    <property type="match status" value="1"/>
</dbReference>
<dbReference type="Pfam" id="PF00293">
    <property type="entry name" value="NUDIX"/>
    <property type="match status" value="1"/>
</dbReference>
<dbReference type="EMBL" id="FNHG01000019">
    <property type="protein sequence ID" value="SDM70464.1"/>
    <property type="molecule type" value="Genomic_DNA"/>
</dbReference>
<dbReference type="RefSeq" id="WP_233342484.1">
    <property type="nucleotide sequence ID" value="NZ_FNHG01000019.1"/>
</dbReference>
<protein>
    <submittedName>
        <fullName evidence="5">8-oxo-dGTP diphosphatase</fullName>
    </submittedName>
</protein>
<dbReference type="PROSITE" id="PS00893">
    <property type="entry name" value="NUDIX_BOX"/>
    <property type="match status" value="1"/>
</dbReference>
<evidence type="ECO:0000256" key="1">
    <source>
        <dbReference type="ARBA" id="ARBA00001946"/>
    </source>
</evidence>
<dbReference type="STRING" id="144026.SAMN04488568_1198"/>
<dbReference type="InterPro" id="IPR020084">
    <property type="entry name" value="NUDIX_hydrolase_CS"/>
</dbReference>
<feature type="domain" description="Nudix hydrolase" evidence="4">
    <location>
        <begin position="24"/>
        <end position="154"/>
    </location>
</feature>
<keyword evidence="2 3" id="KW-0378">Hydrolase</keyword>
<dbReference type="GO" id="GO:0016787">
    <property type="term" value="F:hydrolase activity"/>
    <property type="evidence" value="ECO:0007669"/>
    <property type="project" value="UniProtKB-KW"/>
</dbReference>
<reference evidence="5 6" key="1">
    <citation type="submission" date="2016-10" db="EMBL/GenBank/DDBJ databases">
        <authorList>
            <person name="de Groot N.N."/>
        </authorList>
    </citation>
    <scope>NUCLEOTIDE SEQUENCE [LARGE SCALE GENOMIC DNA]</scope>
    <source>
        <strain evidence="5 6">DSM 16077</strain>
    </source>
</reference>
<comment type="similarity">
    <text evidence="3">Belongs to the Nudix hydrolase family.</text>
</comment>
<dbReference type="AlphaFoldDB" id="A0A1G9VE28"/>
<sequence>MELSETIEAIPQFGVCEAGTPYSVRPCAFGIAVNDGGHIALVRIARETYVNWDLPGGMIDPGESEAEALAREFCEETGWTVTPGALVARAEQFTITRTGERRRNQCGFFLCELGAMNGGKIEDDHELVWLDPHEALTRLRHPAAAWAVTQWLRMGRVCGSP</sequence>
<evidence type="ECO:0000256" key="3">
    <source>
        <dbReference type="RuleBase" id="RU003476"/>
    </source>
</evidence>
<evidence type="ECO:0000313" key="6">
    <source>
        <dbReference type="Proteomes" id="UP000199759"/>
    </source>
</evidence>
<dbReference type="PANTHER" id="PTHR43046:SF14">
    <property type="entry name" value="MUTT_NUDIX FAMILY PROTEIN"/>
    <property type="match status" value="1"/>
</dbReference>
<proteinExistence type="inferred from homology"/>
<dbReference type="Proteomes" id="UP000199759">
    <property type="component" value="Unassembled WGS sequence"/>
</dbReference>
<evidence type="ECO:0000256" key="2">
    <source>
        <dbReference type="ARBA" id="ARBA00022801"/>
    </source>
</evidence>
<dbReference type="InterPro" id="IPR020476">
    <property type="entry name" value="Nudix_hydrolase"/>
</dbReference>
<dbReference type="InterPro" id="IPR000086">
    <property type="entry name" value="NUDIX_hydrolase_dom"/>
</dbReference>
<dbReference type="Gene3D" id="3.90.79.10">
    <property type="entry name" value="Nucleoside Triphosphate Pyrophosphohydrolase"/>
    <property type="match status" value="1"/>
</dbReference>
<comment type="cofactor">
    <cofactor evidence="1">
        <name>Mg(2+)</name>
        <dbReference type="ChEBI" id="CHEBI:18420"/>
    </cofactor>
</comment>
<gene>
    <name evidence="5" type="ORF">SAMN04488568_1198</name>
</gene>
<dbReference type="PROSITE" id="PS51462">
    <property type="entry name" value="NUDIX"/>
    <property type="match status" value="1"/>
</dbReference>
<accession>A0A1G9VE28</accession>
<evidence type="ECO:0000313" key="5">
    <source>
        <dbReference type="EMBL" id="SDM70464.1"/>
    </source>
</evidence>
<evidence type="ECO:0000259" key="4">
    <source>
        <dbReference type="PROSITE" id="PS51462"/>
    </source>
</evidence>
<dbReference type="PANTHER" id="PTHR43046">
    <property type="entry name" value="GDP-MANNOSE MANNOSYL HYDROLASE"/>
    <property type="match status" value="1"/>
</dbReference>
<organism evidence="5 6">
    <name type="scientific">Maricaulis salignorans</name>
    <dbReference type="NCBI Taxonomy" id="144026"/>
    <lineage>
        <taxon>Bacteria</taxon>
        <taxon>Pseudomonadati</taxon>
        <taxon>Pseudomonadota</taxon>
        <taxon>Alphaproteobacteria</taxon>
        <taxon>Maricaulales</taxon>
        <taxon>Maricaulaceae</taxon>
        <taxon>Maricaulis</taxon>
    </lineage>
</organism>
<keyword evidence="6" id="KW-1185">Reference proteome</keyword>
<name>A0A1G9VE28_9PROT</name>
<dbReference type="InterPro" id="IPR015797">
    <property type="entry name" value="NUDIX_hydrolase-like_dom_sf"/>
</dbReference>
<dbReference type="PRINTS" id="PR00502">
    <property type="entry name" value="NUDIXFAMILY"/>
</dbReference>